<feature type="transmembrane region" description="Helical" evidence="8">
    <location>
        <begin position="41"/>
        <end position="60"/>
    </location>
</feature>
<keyword evidence="4 8" id="KW-1133">Transmembrane helix</keyword>
<dbReference type="SUPFAM" id="SSF81324">
    <property type="entry name" value="Voltage-gated potassium channels"/>
    <property type="match status" value="1"/>
</dbReference>
<evidence type="ECO:0000256" key="7">
    <source>
        <dbReference type="ARBA" id="ARBA00023303"/>
    </source>
</evidence>
<keyword evidence="6 8" id="KW-0472">Membrane</keyword>
<evidence type="ECO:0000313" key="11">
    <source>
        <dbReference type="Proteomes" id="UP001501697"/>
    </source>
</evidence>
<name>A0ABP7ARS1_9MICO</name>
<dbReference type="PANTHER" id="PTHR11537">
    <property type="entry name" value="VOLTAGE-GATED POTASSIUM CHANNEL"/>
    <property type="match status" value="1"/>
</dbReference>
<evidence type="ECO:0000256" key="3">
    <source>
        <dbReference type="ARBA" id="ARBA00022692"/>
    </source>
</evidence>
<sequence>MERWERLTYWPLIIASVVFIAAYSWQVIFDTEGLRFTLARLAMLLTWLVFAVDYVVRLGLARPRGRWFRRHIFDLLVVVLPALRPLRLLKAITVIHALQRTAGAALRSRLAIYGSGAALILIWISALAVLDVERPAPGANITTFGDAVWWAFVTITTVGYGDFYPVTAGGRIVAVLLMCGGVAVVGVVTATLASWVIEKAAAHSENDSAEPATRGQVRDLSAQIEELAGRLGGPADPKP</sequence>
<proteinExistence type="predicted"/>
<comment type="caution">
    <text evidence="10">The sequence shown here is derived from an EMBL/GenBank/DDBJ whole genome shotgun (WGS) entry which is preliminary data.</text>
</comment>
<dbReference type="InterPro" id="IPR013099">
    <property type="entry name" value="K_chnl_dom"/>
</dbReference>
<evidence type="ECO:0000256" key="2">
    <source>
        <dbReference type="ARBA" id="ARBA00022448"/>
    </source>
</evidence>
<keyword evidence="7 10" id="KW-0407">Ion channel</keyword>
<evidence type="ECO:0000256" key="1">
    <source>
        <dbReference type="ARBA" id="ARBA00004141"/>
    </source>
</evidence>
<keyword evidence="11" id="KW-1185">Reference proteome</keyword>
<feature type="transmembrane region" description="Helical" evidence="8">
    <location>
        <begin position="172"/>
        <end position="197"/>
    </location>
</feature>
<dbReference type="Gene3D" id="1.20.5.110">
    <property type="match status" value="1"/>
</dbReference>
<evidence type="ECO:0000256" key="6">
    <source>
        <dbReference type="ARBA" id="ARBA00023136"/>
    </source>
</evidence>
<feature type="domain" description="Potassium channel" evidence="9">
    <location>
        <begin position="120"/>
        <end position="197"/>
    </location>
</feature>
<protein>
    <submittedName>
        <fullName evidence="10">Potassium channel family protein</fullName>
    </submittedName>
</protein>
<organism evidence="10 11">
    <name type="scientific">Microbacterium awajiense</name>
    <dbReference type="NCBI Taxonomy" id="415214"/>
    <lineage>
        <taxon>Bacteria</taxon>
        <taxon>Bacillati</taxon>
        <taxon>Actinomycetota</taxon>
        <taxon>Actinomycetes</taxon>
        <taxon>Micrococcales</taxon>
        <taxon>Microbacteriaceae</taxon>
        <taxon>Microbacterium</taxon>
    </lineage>
</organism>
<feature type="transmembrane region" description="Helical" evidence="8">
    <location>
        <begin position="141"/>
        <end position="160"/>
    </location>
</feature>
<evidence type="ECO:0000259" key="9">
    <source>
        <dbReference type="Pfam" id="PF07885"/>
    </source>
</evidence>
<evidence type="ECO:0000256" key="5">
    <source>
        <dbReference type="ARBA" id="ARBA00023065"/>
    </source>
</evidence>
<dbReference type="PANTHER" id="PTHR11537:SF254">
    <property type="entry name" value="POTASSIUM VOLTAGE-GATED CHANNEL PROTEIN SHAB"/>
    <property type="match status" value="1"/>
</dbReference>
<dbReference type="EMBL" id="BAAAYU010000005">
    <property type="protein sequence ID" value="GAA3638392.1"/>
    <property type="molecule type" value="Genomic_DNA"/>
</dbReference>
<evidence type="ECO:0000313" key="10">
    <source>
        <dbReference type="EMBL" id="GAA3638392.1"/>
    </source>
</evidence>
<dbReference type="GO" id="GO:0034220">
    <property type="term" value="P:monoatomic ion transmembrane transport"/>
    <property type="evidence" value="ECO:0007669"/>
    <property type="project" value="UniProtKB-KW"/>
</dbReference>
<dbReference type="InterPro" id="IPR027359">
    <property type="entry name" value="Volt_channel_dom_sf"/>
</dbReference>
<dbReference type="Pfam" id="PF07885">
    <property type="entry name" value="Ion_trans_2"/>
    <property type="match status" value="1"/>
</dbReference>
<accession>A0ABP7ARS1</accession>
<reference evidence="11" key="1">
    <citation type="journal article" date="2019" name="Int. J. Syst. Evol. Microbiol.">
        <title>The Global Catalogue of Microorganisms (GCM) 10K type strain sequencing project: providing services to taxonomists for standard genome sequencing and annotation.</title>
        <authorList>
            <consortium name="The Broad Institute Genomics Platform"/>
            <consortium name="The Broad Institute Genome Sequencing Center for Infectious Disease"/>
            <person name="Wu L."/>
            <person name="Ma J."/>
        </authorList>
    </citation>
    <scope>NUCLEOTIDE SEQUENCE [LARGE SCALE GENOMIC DNA]</scope>
    <source>
        <strain evidence="11">JCM 16544</strain>
    </source>
</reference>
<dbReference type="Gene3D" id="1.10.287.70">
    <property type="match status" value="1"/>
</dbReference>
<dbReference type="PRINTS" id="PR00169">
    <property type="entry name" value="KCHANNEL"/>
</dbReference>
<evidence type="ECO:0000256" key="8">
    <source>
        <dbReference type="SAM" id="Phobius"/>
    </source>
</evidence>
<dbReference type="Gene3D" id="1.20.120.350">
    <property type="entry name" value="Voltage-gated potassium channels. Chain C"/>
    <property type="match status" value="1"/>
</dbReference>
<keyword evidence="3 8" id="KW-0812">Transmembrane</keyword>
<comment type="subcellular location">
    <subcellularLocation>
        <location evidence="1">Membrane</location>
        <topology evidence="1">Multi-pass membrane protein</topology>
    </subcellularLocation>
</comment>
<keyword evidence="5" id="KW-0406">Ion transport</keyword>
<dbReference type="RefSeq" id="WP_344740219.1">
    <property type="nucleotide sequence ID" value="NZ_BAAAYU010000005.1"/>
</dbReference>
<keyword evidence="2" id="KW-0813">Transport</keyword>
<dbReference type="Proteomes" id="UP001501697">
    <property type="component" value="Unassembled WGS sequence"/>
</dbReference>
<evidence type="ECO:0000256" key="4">
    <source>
        <dbReference type="ARBA" id="ARBA00022989"/>
    </source>
</evidence>
<feature type="transmembrane region" description="Helical" evidence="8">
    <location>
        <begin position="110"/>
        <end position="129"/>
    </location>
</feature>
<feature type="transmembrane region" description="Helical" evidence="8">
    <location>
        <begin position="7"/>
        <end position="29"/>
    </location>
</feature>
<dbReference type="InterPro" id="IPR028325">
    <property type="entry name" value="VG_K_chnl"/>
</dbReference>
<gene>
    <name evidence="10" type="ORF">GCM10022200_22230</name>
</gene>